<sequence length="94" mass="10556">MMPASSYGRVKCINNSLYTIPIQFELPASEWLSEQCGLAWIATNCKTDNRRESMIYSLSLFIPVDIYGLCGSDSHRCANRVDCDLMLIVITIST</sequence>
<keyword evidence="1" id="KW-0472">Membrane</keyword>
<dbReference type="EMBL" id="JAOYFB010000038">
    <property type="protein sequence ID" value="KAK4027736.1"/>
    <property type="molecule type" value="Genomic_DNA"/>
</dbReference>
<dbReference type="InterPro" id="IPR038577">
    <property type="entry name" value="GT10-like_C_sf"/>
</dbReference>
<gene>
    <name evidence="3" type="ORF">OUZ56_016783</name>
</gene>
<comment type="caution">
    <text evidence="3">The sequence shown here is derived from an EMBL/GenBank/DDBJ whole genome shotgun (WGS) entry which is preliminary data.</text>
</comment>
<comment type="similarity">
    <text evidence="1">Belongs to the glycosyltransferase 10 family.</text>
</comment>
<feature type="domain" description="Fucosyltransferase C-terminal" evidence="2">
    <location>
        <begin position="38"/>
        <end position="78"/>
    </location>
</feature>
<dbReference type="Proteomes" id="UP001234178">
    <property type="component" value="Unassembled WGS sequence"/>
</dbReference>
<keyword evidence="1" id="KW-0808">Transferase</keyword>
<dbReference type="SUPFAM" id="SSF53756">
    <property type="entry name" value="UDP-Glycosyltransferase/glycogen phosphorylase"/>
    <property type="match status" value="1"/>
</dbReference>
<proteinExistence type="inferred from homology"/>
<dbReference type="InterPro" id="IPR055270">
    <property type="entry name" value="Glyco_tran_10_C"/>
</dbReference>
<dbReference type="Pfam" id="PF00852">
    <property type="entry name" value="Glyco_transf_10"/>
    <property type="match status" value="1"/>
</dbReference>
<dbReference type="Gene3D" id="3.40.50.11660">
    <property type="entry name" value="Glycosyl transferase family 10, C-terminal domain"/>
    <property type="match status" value="1"/>
</dbReference>
<name>A0ABR0ARJ1_9CRUS</name>
<evidence type="ECO:0000256" key="1">
    <source>
        <dbReference type="RuleBase" id="RU003832"/>
    </source>
</evidence>
<keyword evidence="4" id="KW-1185">Reference proteome</keyword>
<accession>A0ABR0ARJ1</accession>
<reference evidence="3 4" key="1">
    <citation type="journal article" date="2023" name="Nucleic Acids Res.">
        <title>The hologenome of Daphnia magna reveals possible DNA methylation and microbiome-mediated evolution of the host genome.</title>
        <authorList>
            <person name="Chaturvedi A."/>
            <person name="Li X."/>
            <person name="Dhandapani V."/>
            <person name="Marshall H."/>
            <person name="Kissane S."/>
            <person name="Cuenca-Cambronero M."/>
            <person name="Asole G."/>
            <person name="Calvet F."/>
            <person name="Ruiz-Romero M."/>
            <person name="Marangio P."/>
            <person name="Guigo R."/>
            <person name="Rago D."/>
            <person name="Mirbahai L."/>
            <person name="Eastwood N."/>
            <person name="Colbourne J.K."/>
            <person name="Zhou J."/>
            <person name="Mallon E."/>
            <person name="Orsini L."/>
        </authorList>
    </citation>
    <scope>NUCLEOTIDE SEQUENCE [LARGE SCALE GENOMIC DNA]</scope>
    <source>
        <strain evidence="3">LRV0_1</strain>
    </source>
</reference>
<evidence type="ECO:0000259" key="2">
    <source>
        <dbReference type="Pfam" id="PF00852"/>
    </source>
</evidence>
<evidence type="ECO:0000313" key="3">
    <source>
        <dbReference type="EMBL" id="KAK4027736.1"/>
    </source>
</evidence>
<evidence type="ECO:0000313" key="4">
    <source>
        <dbReference type="Proteomes" id="UP001234178"/>
    </source>
</evidence>
<keyword evidence="1" id="KW-0812">Transmembrane</keyword>
<protein>
    <recommendedName>
        <fullName evidence="1">Fucosyltransferase</fullName>
        <ecNumber evidence="1">2.4.1.-</ecNumber>
    </recommendedName>
</protein>
<organism evidence="3 4">
    <name type="scientific">Daphnia magna</name>
    <dbReference type="NCBI Taxonomy" id="35525"/>
    <lineage>
        <taxon>Eukaryota</taxon>
        <taxon>Metazoa</taxon>
        <taxon>Ecdysozoa</taxon>
        <taxon>Arthropoda</taxon>
        <taxon>Crustacea</taxon>
        <taxon>Branchiopoda</taxon>
        <taxon>Diplostraca</taxon>
        <taxon>Cladocera</taxon>
        <taxon>Anomopoda</taxon>
        <taxon>Daphniidae</taxon>
        <taxon>Daphnia</taxon>
    </lineage>
</organism>
<keyword evidence="1" id="KW-0328">Glycosyltransferase</keyword>
<dbReference type="EC" id="2.4.1.-" evidence="1"/>
<comment type="subcellular location">
    <subcellularLocation>
        <location evidence="1">Golgi apparatus</location>
        <location evidence="1">Golgi stack membrane</location>
        <topology evidence="1">Single-pass type II membrane protein</topology>
    </subcellularLocation>
</comment>
<keyword evidence="1" id="KW-0333">Golgi apparatus</keyword>